<evidence type="ECO:0000313" key="2">
    <source>
        <dbReference type="Proteomes" id="UP000197587"/>
    </source>
</evidence>
<dbReference type="AlphaFoldDB" id="A0A246BCD6"/>
<organism evidence="1 2">
    <name type="scientific">Kaistella haifensis DSM 19056</name>
    <dbReference type="NCBI Taxonomy" id="1450526"/>
    <lineage>
        <taxon>Bacteria</taxon>
        <taxon>Pseudomonadati</taxon>
        <taxon>Bacteroidota</taxon>
        <taxon>Flavobacteriia</taxon>
        <taxon>Flavobacteriales</taxon>
        <taxon>Weeksellaceae</taxon>
        <taxon>Chryseobacterium group</taxon>
        <taxon>Kaistella</taxon>
    </lineage>
</organism>
<accession>A0A246BCD6</accession>
<name>A0A246BCD6_9FLAO</name>
<dbReference type="EMBL" id="JASZ02000002">
    <property type="protein sequence ID" value="OWK99347.1"/>
    <property type="molecule type" value="Genomic_DNA"/>
</dbReference>
<dbReference type="RefSeq" id="WP_031501361.1">
    <property type="nucleotide sequence ID" value="NZ_JASZ02000002.1"/>
</dbReference>
<keyword evidence="2" id="KW-1185">Reference proteome</keyword>
<dbReference type="PROSITE" id="PS51257">
    <property type="entry name" value="PROKAR_LIPOPROTEIN"/>
    <property type="match status" value="1"/>
</dbReference>
<reference evidence="1 2" key="2">
    <citation type="submission" date="2017-05" db="EMBL/GenBank/DDBJ databases">
        <title>Genome of Chryseobacterium haifense.</title>
        <authorList>
            <person name="Newman J.D."/>
        </authorList>
    </citation>
    <scope>NUCLEOTIDE SEQUENCE [LARGE SCALE GENOMIC DNA]</scope>
    <source>
        <strain evidence="1 2">DSM 19056</strain>
    </source>
</reference>
<comment type="caution">
    <text evidence="1">The sequence shown here is derived from an EMBL/GenBank/DDBJ whole genome shotgun (WGS) entry which is preliminary data.</text>
</comment>
<evidence type="ECO:0008006" key="3">
    <source>
        <dbReference type="Google" id="ProtNLM"/>
    </source>
</evidence>
<gene>
    <name evidence="1" type="ORF">AP75_02385</name>
</gene>
<dbReference type="Proteomes" id="UP000197587">
    <property type="component" value="Unassembled WGS sequence"/>
</dbReference>
<reference evidence="1 2" key="1">
    <citation type="submission" date="2014-01" db="EMBL/GenBank/DDBJ databases">
        <authorList>
            <consortium name="Genome Consortium for Active Teaching"/>
            <person name="Sontag T.C."/>
            <person name="Newman J.D."/>
        </authorList>
    </citation>
    <scope>NUCLEOTIDE SEQUENCE [LARGE SCALE GENOMIC DNA]</scope>
    <source>
        <strain evidence="1 2">DSM 19056</strain>
    </source>
</reference>
<evidence type="ECO:0000313" key="1">
    <source>
        <dbReference type="EMBL" id="OWK99347.1"/>
    </source>
</evidence>
<protein>
    <recommendedName>
        <fullName evidence="3">Lipoprotein</fullName>
    </recommendedName>
</protein>
<proteinExistence type="predicted"/>
<sequence length="111" mass="12453">MRKVLIIASICILASCTKEEKEKIVNHKKFNPGRSVIISSGTVGIANKELAEKHFKLIMSEKEEEAAELRSKINLKLIKNGTHAIVIEEGENLSRIATENDTIWVVKELIK</sequence>